<dbReference type="InterPro" id="IPR011066">
    <property type="entry name" value="MscS_channel_C_sf"/>
</dbReference>
<dbReference type="Proteomes" id="UP000885822">
    <property type="component" value="Unassembled WGS sequence"/>
</dbReference>
<dbReference type="Pfam" id="PF21082">
    <property type="entry name" value="MS_channel_3rd"/>
    <property type="match status" value="1"/>
</dbReference>
<proteinExistence type="predicted"/>
<dbReference type="EMBL" id="DRCV01000220">
    <property type="protein sequence ID" value="HDK38356.1"/>
    <property type="molecule type" value="Genomic_DNA"/>
</dbReference>
<sequence length="92" mass="10539">DTDHTRLEQAMAILREIAAANENLEEKVVTAFTAFNDFALNIRFIYYIKKGRGVFDVQTRVNLEILKRFNEAGLEFAFPTQTIYTIPGNAPR</sequence>
<comment type="caution">
    <text evidence="2">The sequence shown here is derived from an EMBL/GenBank/DDBJ whole genome shotgun (WGS) entry which is preliminary data.</text>
</comment>
<dbReference type="InterPro" id="IPR049278">
    <property type="entry name" value="MS_channel_C"/>
</dbReference>
<evidence type="ECO:0000259" key="1">
    <source>
        <dbReference type="Pfam" id="PF21082"/>
    </source>
</evidence>
<dbReference type="SUPFAM" id="SSF82689">
    <property type="entry name" value="Mechanosensitive channel protein MscS (YggB), C-terminal domain"/>
    <property type="match status" value="1"/>
</dbReference>
<reference evidence="2" key="1">
    <citation type="journal article" date="2020" name="mSystems">
        <title>Genome- and Community-Level Interaction Insights into Carbon Utilization and Element Cycling Functions of Hydrothermarchaeota in Hydrothermal Sediment.</title>
        <authorList>
            <person name="Zhou Z."/>
            <person name="Liu Y."/>
            <person name="Xu W."/>
            <person name="Pan J."/>
            <person name="Luo Z.H."/>
            <person name="Li M."/>
        </authorList>
    </citation>
    <scope>NUCLEOTIDE SEQUENCE [LARGE SCALE GENOMIC DNA]</scope>
    <source>
        <strain evidence="2">HyVt-26</strain>
    </source>
</reference>
<organism evidence="2">
    <name type="scientific">Thiolapillus brandeum</name>
    <dbReference type="NCBI Taxonomy" id="1076588"/>
    <lineage>
        <taxon>Bacteria</taxon>
        <taxon>Pseudomonadati</taxon>
        <taxon>Pseudomonadota</taxon>
        <taxon>Gammaproteobacteria</taxon>
        <taxon>Chromatiales</taxon>
        <taxon>Sedimenticolaceae</taxon>
        <taxon>Thiolapillus</taxon>
    </lineage>
</organism>
<accession>A0A831K400</accession>
<dbReference type="GO" id="GO:0016020">
    <property type="term" value="C:membrane"/>
    <property type="evidence" value="ECO:0007669"/>
    <property type="project" value="InterPro"/>
</dbReference>
<gene>
    <name evidence="2" type="ORF">ENG92_05005</name>
</gene>
<dbReference type="AlphaFoldDB" id="A0A831K400"/>
<feature type="non-terminal residue" evidence="2">
    <location>
        <position position="1"/>
    </location>
</feature>
<feature type="domain" description="Mechanosensitive ion channel MscS C-terminal" evidence="1">
    <location>
        <begin position="1"/>
        <end position="76"/>
    </location>
</feature>
<dbReference type="Gene3D" id="3.30.70.100">
    <property type="match status" value="1"/>
</dbReference>
<name>A0A831K400_9GAMM</name>
<protein>
    <submittedName>
        <fullName evidence="2">Mechanosensitive ion channel family protein</fullName>
    </submittedName>
</protein>
<evidence type="ECO:0000313" key="2">
    <source>
        <dbReference type="EMBL" id="HDK38356.1"/>
    </source>
</evidence>